<dbReference type="PANTHER" id="PTHR13251:SF3">
    <property type="entry name" value="TRAFFICKING PROTEIN PARTICLE COMPLEX SUBUNIT 10"/>
    <property type="match status" value="1"/>
</dbReference>
<dbReference type="OrthoDB" id="10256906at2759"/>
<dbReference type="InterPro" id="IPR045126">
    <property type="entry name" value="TRAPPC10/Trs130"/>
</dbReference>
<sequence>MDTNTSQNLIKFSYFDPFDVFETVRKELEDRLPFSNLHWKPLNDSLRTISSLPVKIVAETDDQTAPDSSNKPLVLFLVISCTSIDEYRTKVRPLVRQWLPSFAGSSEQDDPNEMPVKRIALLYTNSGVSESNRFKTVSFSEKFSKDFPLLTTIEIKSIYRSERQKSDFWNGTMTRLRRYTMETFEQRLDFMEKQRHGSSGSDTIKLASLQENILNLFLSFHLNDEASRELENLKHTLFQNLDPASPAGELEIPFQITQNDGNKSTWSFAPHLANHKLTVFELNKFFFSKQCELIQNTHAHAARNARLYQLTKSFLKTINKAFKDSPLLAEFKWSFIDSLLPVFDHDESNIYREIVADLNIVQRDCWLDLAYASKGFKLLHRAYPTTGRKAQLEQLNATFSDEELFHKTYLITTKEIISLLNNDDSKKYRTVDILSIEIGLLHYQRKEYESAITILHSCYEYYKESSWNSLAFRLLEYFIDCLLNCSGLGTIAIGHEAVPTSTVLSNSILDLLTSVNSDESKAYWWDRFLKINEKCNGSLIYPLTNLFDFHLERKLVVTKPNIFGLIVKITNERIPKPIMVKDLQLILKNDKNEFLNFQLRDFTITPGDNTVSLECARILFGSFTIVRATCTVGKTILCKEFHSGDDSVIVLERPIDARNFDIIVSASKQFELAKNTIALGYFNKEQVTAFKLVLTALPTEGTSKIPLSFSKKGNEYSFTVDEFDMSSIDYFGLFPCEDFKLQQELIFRTSDCPDKEFYQRDNKTFKSTLPVSVSVEDIVRNGSFFFKFLINSSSQTEPILLHKSDLLPSKPEKFVVDGGFSPDTPLMIKHGDDNTCYSFFQVTTRLSALYASEDFFHLRVVFNELKDQLDHLVTNAILIQGNPEIAAKMESHHDTWNSMVLTRLVYDYEAFESSFLVRLVPAKVSVSELKEFLASKIQDKQFLEASVSCLLVIQKGYQFSRLEAVEYTRDLTPSTLLVPVSLPSLKHHFSVNINRLTDPALELELGQLTPFSISVTDAMVDWQKQNSGDEDYVLELFNTNEWLIDGKRRYRINGGRNDHTIRMIPLRRGYLKYPKIEVTENGRKVSEVHYLNMNEVTLVI</sequence>
<dbReference type="Pfam" id="PF24966">
    <property type="entry name" value="Ig_TR130_2nd"/>
    <property type="match status" value="1"/>
</dbReference>
<proteinExistence type="predicted"/>
<dbReference type="Pfam" id="PF23036">
    <property type="entry name" value="TRAPPC10_1st"/>
    <property type="match status" value="1"/>
</dbReference>
<dbReference type="Pfam" id="PF24967">
    <property type="entry name" value="NTS_TR130"/>
    <property type="match status" value="1"/>
</dbReference>
<evidence type="ECO:0000259" key="4">
    <source>
        <dbReference type="Pfam" id="PF12584"/>
    </source>
</evidence>
<organism evidence="8 9">
    <name type="scientific">Lachancea meyersii CBS 8951</name>
    <dbReference type="NCBI Taxonomy" id="1266667"/>
    <lineage>
        <taxon>Eukaryota</taxon>
        <taxon>Fungi</taxon>
        <taxon>Dikarya</taxon>
        <taxon>Ascomycota</taxon>
        <taxon>Saccharomycotina</taxon>
        <taxon>Saccharomycetes</taxon>
        <taxon>Saccharomycetales</taxon>
        <taxon>Saccharomycetaceae</taxon>
        <taxon>Lachancea</taxon>
    </lineage>
</organism>
<dbReference type="InterPro" id="IPR022233">
    <property type="entry name" value="TRAPPC10/Trs130_C"/>
</dbReference>
<keyword evidence="9" id="KW-1185">Reference proteome</keyword>
<dbReference type="Pfam" id="PF12584">
    <property type="entry name" value="TRAPPC10"/>
    <property type="match status" value="1"/>
</dbReference>
<keyword evidence="3" id="KW-0333">Golgi apparatus</keyword>
<dbReference type="PANTHER" id="PTHR13251">
    <property type="entry name" value="EPILEPSY HOLOPROSENCEPHALY CANDIDATE 1/TMEM1"/>
    <property type="match status" value="1"/>
</dbReference>
<gene>
    <name evidence="8" type="ORF">LAME_0C04654G</name>
</gene>
<evidence type="ECO:0000256" key="1">
    <source>
        <dbReference type="ARBA" id="ARBA00004555"/>
    </source>
</evidence>
<evidence type="ECO:0000256" key="3">
    <source>
        <dbReference type="ARBA" id="ARBA00023034"/>
    </source>
</evidence>
<feature type="domain" description="Trs130 NTS" evidence="7">
    <location>
        <begin position="306"/>
        <end position="534"/>
    </location>
</feature>
<dbReference type="Proteomes" id="UP000191144">
    <property type="component" value="Chromosome C"/>
</dbReference>
<evidence type="ECO:0000259" key="5">
    <source>
        <dbReference type="Pfam" id="PF23036"/>
    </source>
</evidence>
<dbReference type="AlphaFoldDB" id="A0A1G4J192"/>
<comment type="subcellular location">
    <subcellularLocation>
        <location evidence="1">Golgi apparatus</location>
    </subcellularLocation>
</comment>
<dbReference type="InterPro" id="IPR056913">
    <property type="entry name" value="TRAPPC10/Trs130_N"/>
</dbReference>
<dbReference type="GO" id="GO:0034498">
    <property type="term" value="P:early endosome to Golgi transport"/>
    <property type="evidence" value="ECO:0007669"/>
    <property type="project" value="TreeGrafter"/>
</dbReference>
<feature type="domain" description="Trs130 second Ig-like" evidence="6">
    <location>
        <begin position="675"/>
        <end position="766"/>
    </location>
</feature>
<evidence type="ECO:0000256" key="2">
    <source>
        <dbReference type="ARBA" id="ARBA00022448"/>
    </source>
</evidence>
<keyword evidence="2" id="KW-0813">Transport</keyword>
<dbReference type="InterPro" id="IPR056915">
    <property type="entry name" value="Ig_TR130_2nd"/>
</dbReference>
<feature type="domain" description="TRAPPC10/Trs130 N-terminal" evidence="5">
    <location>
        <begin position="12"/>
        <end position="298"/>
    </location>
</feature>
<dbReference type="GO" id="GO:0006891">
    <property type="term" value="P:intra-Golgi vesicle-mediated transport"/>
    <property type="evidence" value="ECO:0007669"/>
    <property type="project" value="TreeGrafter"/>
</dbReference>
<dbReference type="GO" id="GO:1990071">
    <property type="term" value="C:TRAPPII protein complex"/>
    <property type="evidence" value="ECO:0007669"/>
    <property type="project" value="InterPro"/>
</dbReference>
<evidence type="ECO:0000259" key="6">
    <source>
        <dbReference type="Pfam" id="PF24966"/>
    </source>
</evidence>
<reference evidence="9" key="1">
    <citation type="submission" date="2016-03" db="EMBL/GenBank/DDBJ databases">
        <authorList>
            <person name="Devillers Hugo."/>
        </authorList>
    </citation>
    <scope>NUCLEOTIDE SEQUENCE [LARGE SCALE GENOMIC DNA]</scope>
</reference>
<evidence type="ECO:0000259" key="7">
    <source>
        <dbReference type="Pfam" id="PF24967"/>
    </source>
</evidence>
<accession>A0A1G4J192</accession>
<feature type="domain" description="TRAPPC10/Trs130 C-terminal" evidence="4">
    <location>
        <begin position="979"/>
        <end position="1081"/>
    </location>
</feature>
<name>A0A1G4J192_9SACH</name>
<dbReference type="EMBL" id="LT598479">
    <property type="protein sequence ID" value="SCU83299.1"/>
    <property type="molecule type" value="Genomic_DNA"/>
</dbReference>
<evidence type="ECO:0000313" key="9">
    <source>
        <dbReference type="Proteomes" id="UP000191144"/>
    </source>
</evidence>
<dbReference type="InterPro" id="IPR056916">
    <property type="entry name" value="NTS_TR130"/>
</dbReference>
<dbReference type="GO" id="GO:0005829">
    <property type="term" value="C:cytosol"/>
    <property type="evidence" value="ECO:0007669"/>
    <property type="project" value="GOC"/>
</dbReference>
<evidence type="ECO:0000313" key="8">
    <source>
        <dbReference type="EMBL" id="SCU83299.1"/>
    </source>
</evidence>
<protein>
    <submittedName>
        <fullName evidence="8">LAME_0C04654g1_1</fullName>
    </submittedName>
</protein>